<dbReference type="Proteomes" id="UP000635606">
    <property type="component" value="Unassembled WGS sequence"/>
</dbReference>
<dbReference type="Pfam" id="PF13466">
    <property type="entry name" value="STAS_2"/>
    <property type="match status" value="1"/>
</dbReference>
<evidence type="ECO:0000313" key="4">
    <source>
        <dbReference type="EMBL" id="GIJ67321.1"/>
    </source>
</evidence>
<dbReference type="AlphaFoldDB" id="A0A8J3ZP95"/>
<accession>A0A8J3ZP95</accession>
<comment type="similarity">
    <text evidence="1 2">Belongs to the anti-sigma-factor antagonist family.</text>
</comment>
<protein>
    <recommendedName>
        <fullName evidence="2">Anti-sigma factor antagonist</fullName>
    </recommendedName>
</protein>
<feature type="domain" description="STAS" evidence="3">
    <location>
        <begin position="3"/>
        <end position="94"/>
    </location>
</feature>
<dbReference type="InterPro" id="IPR058548">
    <property type="entry name" value="MlaB-like_STAS"/>
</dbReference>
<comment type="caution">
    <text evidence="4">The sequence shown here is derived from an EMBL/GenBank/DDBJ whole genome shotgun (WGS) entry which is preliminary data.</text>
</comment>
<evidence type="ECO:0000256" key="1">
    <source>
        <dbReference type="ARBA" id="ARBA00009013"/>
    </source>
</evidence>
<reference evidence="4" key="1">
    <citation type="submission" date="2021-01" db="EMBL/GenBank/DDBJ databases">
        <title>Whole genome shotgun sequence of Virgisporangium ochraceum NBRC 16418.</title>
        <authorList>
            <person name="Komaki H."/>
            <person name="Tamura T."/>
        </authorList>
    </citation>
    <scope>NUCLEOTIDE SEQUENCE</scope>
    <source>
        <strain evidence="4">NBRC 16418</strain>
    </source>
</reference>
<dbReference type="PANTHER" id="PTHR33495:SF2">
    <property type="entry name" value="ANTI-SIGMA FACTOR ANTAGONIST TM_1081-RELATED"/>
    <property type="match status" value="1"/>
</dbReference>
<dbReference type="CDD" id="cd07043">
    <property type="entry name" value="STAS_anti-anti-sigma_factors"/>
    <property type="match status" value="1"/>
</dbReference>
<gene>
    <name evidence="4" type="primary">rsbV_3</name>
    <name evidence="4" type="ORF">Voc01_022380</name>
</gene>
<dbReference type="InterPro" id="IPR002645">
    <property type="entry name" value="STAS_dom"/>
</dbReference>
<dbReference type="PROSITE" id="PS50801">
    <property type="entry name" value="STAS"/>
    <property type="match status" value="1"/>
</dbReference>
<dbReference type="GO" id="GO:0043856">
    <property type="term" value="F:anti-sigma factor antagonist activity"/>
    <property type="evidence" value="ECO:0007669"/>
    <property type="project" value="InterPro"/>
</dbReference>
<evidence type="ECO:0000256" key="2">
    <source>
        <dbReference type="RuleBase" id="RU003749"/>
    </source>
</evidence>
<dbReference type="NCBIfam" id="TIGR00377">
    <property type="entry name" value="ant_ant_sig"/>
    <property type="match status" value="1"/>
</dbReference>
<evidence type="ECO:0000259" key="3">
    <source>
        <dbReference type="PROSITE" id="PS50801"/>
    </source>
</evidence>
<dbReference type="EMBL" id="BOPH01000024">
    <property type="protein sequence ID" value="GIJ67321.1"/>
    <property type="molecule type" value="Genomic_DNA"/>
</dbReference>
<sequence>MNLSITAGVVDGVCVVRVTGDVDFATAGQLRDALLASAAGGHPVVVDLSGVTFLDAAGLSALVAGRKATGGRLSVVGATGVAHRILILTGLFSP</sequence>
<keyword evidence="5" id="KW-1185">Reference proteome</keyword>
<dbReference type="RefSeq" id="WP_239160116.1">
    <property type="nucleotide sequence ID" value="NZ_BOPH01000024.1"/>
</dbReference>
<proteinExistence type="inferred from homology"/>
<evidence type="ECO:0000313" key="5">
    <source>
        <dbReference type="Proteomes" id="UP000635606"/>
    </source>
</evidence>
<dbReference type="InterPro" id="IPR003658">
    <property type="entry name" value="Anti-sigma_ant"/>
</dbReference>
<dbReference type="InterPro" id="IPR036513">
    <property type="entry name" value="STAS_dom_sf"/>
</dbReference>
<name>A0A8J3ZP95_9ACTN</name>
<dbReference type="PANTHER" id="PTHR33495">
    <property type="entry name" value="ANTI-SIGMA FACTOR ANTAGONIST TM_1081-RELATED-RELATED"/>
    <property type="match status" value="1"/>
</dbReference>
<dbReference type="Gene3D" id="3.30.750.24">
    <property type="entry name" value="STAS domain"/>
    <property type="match status" value="1"/>
</dbReference>
<dbReference type="SUPFAM" id="SSF52091">
    <property type="entry name" value="SpoIIaa-like"/>
    <property type="match status" value="1"/>
</dbReference>
<organism evidence="4 5">
    <name type="scientific">Virgisporangium ochraceum</name>
    <dbReference type="NCBI Taxonomy" id="65505"/>
    <lineage>
        <taxon>Bacteria</taxon>
        <taxon>Bacillati</taxon>
        <taxon>Actinomycetota</taxon>
        <taxon>Actinomycetes</taxon>
        <taxon>Micromonosporales</taxon>
        <taxon>Micromonosporaceae</taxon>
        <taxon>Virgisporangium</taxon>
    </lineage>
</organism>